<keyword evidence="4" id="KW-0346">Stress response</keyword>
<evidence type="ECO:0000313" key="11">
    <source>
        <dbReference type="EMBL" id="CAL0308988.1"/>
    </source>
</evidence>
<gene>
    <name evidence="11" type="ORF">LLUT_LOCUS10048</name>
</gene>
<dbReference type="PROSITE" id="PS00434">
    <property type="entry name" value="HSF_DOMAIN"/>
    <property type="match status" value="1"/>
</dbReference>
<organism evidence="11 12">
    <name type="scientific">Lupinus luteus</name>
    <name type="common">European yellow lupine</name>
    <dbReference type="NCBI Taxonomy" id="3873"/>
    <lineage>
        <taxon>Eukaryota</taxon>
        <taxon>Viridiplantae</taxon>
        <taxon>Streptophyta</taxon>
        <taxon>Embryophyta</taxon>
        <taxon>Tracheophyta</taxon>
        <taxon>Spermatophyta</taxon>
        <taxon>Magnoliopsida</taxon>
        <taxon>eudicotyledons</taxon>
        <taxon>Gunneridae</taxon>
        <taxon>Pentapetalae</taxon>
        <taxon>rosids</taxon>
        <taxon>fabids</taxon>
        <taxon>Fabales</taxon>
        <taxon>Fabaceae</taxon>
        <taxon>Papilionoideae</taxon>
        <taxon>50 kb inversion clade</taxon>
        <taxon>genistoids sensu lato</taxon>
        <taxon>core genistoids</taxon>
        <taxon>Genisteae</taxon>
        <taxon>Lupinus</taxon>
    </lineage>
</organism>
<evidence type="ECO:0000256" key="4">
    <source>
        <dbReference type="ARBA" id="ARBA00023016"/>
    </source>
</evidence>
<dbReference type="Gene3D" id="1.10.10.10">
    <property type="entry name" value="Winged helix-like DNA-binding domain superfamily/Winged helix DNA-binding domain"/>
    <property type="match status" value="1"/>
</dbReference>
<evidence type="ECO:0000256" key="5">
    <source>
        <dbReference type="ARBA" id="ARBA00023125"/>
    </source>
</evidence>
<dbReference type="GO" id="GO:0006357">
    <property type="term" value="P:regulation of transcription by RNA polymerase II"/>
    <property type="evidence" value="ECO:0007669"/>
    <property type="project" value="TreeGrafter"/>
</dbReference>
<dbReference type="EMBL" id="CAXHTB010000007">
    <property type="protein sequence ID" value="CAL0308988.1"/>
    <property type="molecule type" value="Genomic_DNA"/>
</dbReference>
<accession>A0AAV1WIE7</accession>
<keyword evidence="3" id="KW-0805">Transcription regulation</keyword>
<keyword evidence="12" id="KW-1185">Reference proteome</keyword>
<dbReference type="SMART" id="SM00415">
    <property type="entry name" value="HSF"/>
    <property type="match status" value="1"/>
</dbReference>
<evidence type="ECO:0000256" key="3">
    <source>
        <dbReference type="ARBA" id="ARBA00023015"/>
    </source>
</evidence>
<dbReference type="PANTHER" id="PTHR10015">
    <property type="entry name" value="HEAT SHOCK TRANSCRIPTION FACTOR"/>
    <property type="match status" value="1"/>
</dbReference>
<sequence length="363" mass="42086">MNEDESSSNTLPPFVSKTYEMVDDSSTNSIVSWSSSNRSFVVWDEPEFSRVLLPQFFKHKNFSSFVRQLNTYGFRKVDHEMWEFAHDDFVRGELHLLKNIYRRKPVHSHSMQNLQGHRDTHLTDSERQSLKDEIEKLKHDKEQLLLVMQRLAQERKIYEERVRCSNDRLEKLEKKQQDMLYSVSQVLQKHMAFSLLHVSENVDRKRRFSRSVNFDEARIEDTIGTSLVLPRENPKSMHIFFLNMEKMDRLESYIEFLENIVLDISDAFVQGHSNIDFDESLSCAESQAISSVLVNVNVQPKPSEIDINFEPNVVVVPHPGASKMQHVGLTPTATGANDLFWEQFLTENPGPSQTGSTSSKKGF</sequence>
<dbReference type="InterPro" id="IPR000232">
    <property type="entry name" value="HSF_DNA-bd"/>
</dbReference>
<dbReference type="InterPro" id="IPR036388">
    <property type="entry name" value="WH-like_DNA-bd_sf"/>
</dbReference>
<comment type="caution">
    <text evidence="11">The sequence shown here is derived from an EMBL/GenBank/DDBJ whole genome shotgun (WGS) entry which is preliminary data.</text>
</comment>
<evidence type="ECO:0000256" key="9">
    <source>
        <dbReference type="SAM" id="Coils"/>
    </source>
</evidence>
<evidence type="ECO:0000259" key="10">
    <source>
        <dbReference type="PROSITE" id="PS00434"/>
    </source>
</evidence>
<dbReference type="AlphaFoldDB" id="A0AAV1WIE7"/>
<dbReference type="InterPro" id="IPR036390">
    <property type="entry name" value="WH_DNA-bd_sf"/>
</dbReference>
<dbReference type="GO" id="GO:0000978">
    <property type="term" value="F:RNA polymerase II cis-regulatory region sequence-specific DNA binding"/>
    <property type="evidence" value="ECO:0007669"/>
    <property type="project" value="TreeGrafter"/>
</dbReference>
<dbReference type="Proteomes" id="UP001497480">
    <property type="component" value="Unassembled WGS sequence"/>
</dbReference>
<dbReference type="Pfam" id="PF00447">
    <property type="entry name" value="HSF_DNA-bind"/>
    <property type="match status" value="1"/>
</dbReference>
<dbReference type="PRINTS" id="PR00056">
    <property type="entry name" value="HSFDOMAIN"/>
</dbReference>
<evidence type="ECO:0000256" key="7">
    <source>
        <dbReference type="ARBA" id="ARBA00023242"/>
    </source>
</evidence>
<keyword evidence="2" id="KW-0597">Phosphoprotein</keyword>
<keyword evidence="6" id="KW-0804">Transcription</keyword>
<dbReference type="GO" id="GO:0034605">
    <property type="term" value="P:cellular response to heat"/>
    <property type="evidence" value="ECO:0007669"/>
    <property type="project" value="TreeGrafter"/>
</dbReference>
<feature type="coiled-coil region" evidence="9">
    <location>
        <begin position="127"/>
        <end position="175"/>
    </location>
</feature>
<comment type="similarity">
    <text evidence="8">Belongs to the HSF family. Class A subfamily.</text>
</comment>
<evidence type="ECO:0000313" key="12">
    <source>
        <dbReference type="Proteomes" id="UP001497480"/>
    </source>
</evidence>
<feature type="domain" description="HSF-type DNA-binding" evidence="10">
    <location>
        <begin position="53"/>
        <end position="77"/>
    </location>
</feature>
<dbReference type="SUPFAM" id="SSF46785">
    <property type="entry name" value="Winged helix' DNA-binding domain"/>
    <property type="match status" value="1"/>
</dbReference>
<dbReference type="FunFam" id="1.10.10.10:FF:000057">
    <property type="entry name" value="Heat shock transcription factor 1"/>
    <property type="match status" value="1"/>
</dbReference>
<dbReference type="GO" id="GO:0003700">
    <property type="term" value="F:DNA-binding transcription factor activity"/>
    <property type="evidence" value="ECO:0007669"/>
    <property type="project" value="InterPro"/>
</dbReference>
<evidence type="ECO:0000256" key="2">
    <source>
        <dbReference type="ARBA" id="ARBA00022553"/>
    </source>
</evidence>
<keyword evidence="5" id="KW-0238">DNA-binding</keyword>
<keyword evidence="7" id="KW-0539">Nucleus</keyword>
<dbReference type="GO" id="GO:0005634">
    <property type="term" value="C:nucleus"/>
    <property type="evidence" value="ECO:0007669"/>
    <property type="project" value="UniProtKB-SubCell"/>
</dbReference>
<keyword evidence="9" id="KW-0175">Coiled coil</keyword>
<evidence type="ECO:0000256" key="8">
    <source>
        <dbReference type="ARBA" id="ARBA00061350"/>
    </source>
</evidence>
<evidence type="ECO:0000256" key="1">
    <source>
        <dbReference type="ARBA" id="ARBA00004123"/>
    </source>
</evidence>
<evidence type="ECO:0000256" key="6">
    <source>
        <dbReference type="ARBA" id="ARBA00023163"/>
    </source>
</evidence>
<reference evidence="11 12" key="1">
    <citation type="submission" date="2024-03" db="EMBL/GenBank/DDBJ databases">
        <authorList>
            <person name="Martinez-Hernandez J."/>
        </authorList>
    </citation>
    <scope>NUCLEOTIDE SEQUENCE [LARGE SCALE GENOMIC DNA]</scope>
</reference>
<proteinExistence type="inferred from homology"/>
<dbReference type="PANTHER" id="PTHR10015:SF161">
    <property type="entry name" value="HEAT STRESS TRANSCRIPTION FACTOR A-4A"/>
    <property type="match status" value="1"/>
</dbReference>
<comment type="subcellular location">
    <subcellularLocation>
        <location evidence="1">Nucleus</location>
    </subcellularLocation>
</comment>
<protein>
    <recommendedName>
        <fullName evidence="10">HSF-type DNA-binding domain-containing protein</fullName>
    </recommendedName>
</protein>
<name>A0AAV1WIE7_LUPLU</name>